<evidence type="ECO:0000256" key="9">
    <source>
        <dbReference type="ARBA" id="ARBA00022963"/>
    </source>
</evidence>
<protein>
    <recommendedName>
        <fullName evidence="14">sn-1-specific diacylglycerol lipase</fullName>
        <ecNumber evidence="14">3.1.1.116</ecNumber>
    </recommendedName>
</protein>
<dbReference type="SUPFAM" id="SSF53474">
    <property type="entry name" value="alpha/beta-Hydrolases"/>
    <property type="match status" value="1"/>
</dbReference>
<feature type="transmembrane region" description="Helical" evidence="15">
    <location>
        <begin position="59"/>
        <end position="78"/>
    </location>
</feature>
<evidence type="ECO:0000256" key="15">
    <source>
        <dbReference type="SAM" id="Phobius"/>
    </source>
</evidence>
<keyword evidence="11" id="KW-0443">Lipid metabolism</keyword>
<evidence type="ECO:0000256" key="12">
    <source>
        <dbReference type="ARBA" id="ARBA00023136"/>
    </source>
</evidence>
<comment type="subcellular location">
    <subcellularLocation>
        <location evidence="2">Cell membrane</location>
        <topology evidence="2">Multi-pass membrane protein</topology>
    </subcellularLocation>
</comment>
<dbReference type="GO" id="GO:0005886">
    <property type="term" value="C:plasma membrane"/>
    <property type="evidence" value="ECO:0007669"/>
    <property type="project" value="UniProtKB-SubCell"/>
</dbReference>
<keyword evidence="5 15" id="KW-0812">Transmembrane</keyword>
<evidence type="ECO:0000259" key="16">
    <source>
        <dbReference type="Pfam" id="PF01764"/>
    </source>
</evidence>
<keyword evidence="9" id="KW-0442">Lipid degradation</keyword>
<sequence length="715" mass="79338">MPALVLFGRRSRVGSDDFFCPALIQLMFQLPFVVVSVLYVSTYRSCSTMQLHNMSGFGFWYILLAIPIYGFMMFMNVLELHVSSQGTIISHENRILMKPLIVAHFAWAVAMLAVGTTGLVIYSLGDICYPDGNFVLIVALGFLSNVLGMNIFACLVIGGTPVHKRRASFEAPSPDDPENHTLLYGRSDPSLPNSDLYIPHQEQWERNCHRCCACVRCFTCNLFGGQGTQTDAMSVVASVFARFFYGSPDLVFSDIIAGFVLLGAVQFHEKHHATIGEIRAAQTGDGVTVLTFDDDDAPPKDAALVEAVHDLAHFSKYAIGIYGWMLYIWSHPWKGPVQLLFSCVKRARSYIHGDNCLHLHQSALQLETGVHPSDIIYASFHNNVCKPAFCIVLDHAKRQVVIAIRGTLSLEDCLTDAIAYGVSLDDVATRYQCDGRGAYAHQGMLQCAVWLMDEIASLNVLNMLFDPATPPLHHRHVNESVPGAYHDYGLVVTGHSLGAGAATLLALMLRPKYPALSCLAFSPPGCLVSPALAESMKAFVTSVVLGKDIIARASLLSFQDLRDQVLSLIGRSKVNKAAIMRQALSWRHPDELLHASEADVAHTVYTTQLTNYRTMLQRIQSREPIHEMWMPGRIIHLQRRVHSTKRGFCMCCRPGTGILCTDRTHYDYVWSDQRQFLTIHVGRTMLDDHFPDKVHAVLQDVKAIQALATSEDAKG</sequence>
<feature type="transmembrane region" description="Helical" evidence="15">
    <location>
        <begin position="134"/>
        <end position="158"/>
    </location>
</feature>
<evidence type="ECO:0000256" key="14">
    <source>
        <dbReference type="ARBA" id="ARBA00026104"/>
    </source>
</evidence>
<dbReference type="Pfam" id="PF01764">
    <property type="entry name" value="Lipase_3"/>
    <property type="match status" value="1"/>
</dbReference>
<accession>A0A485KT00</accession>
<comment type="cofactor">
    <cofactor evidence="1">
        <name>Ca(2+)</name>
        <dbReference type="ChEBI" id="CHEBI:29108"/>
    </cofactor>
</comment>
<comment type="catalytic activity">
    <reaction evidence="13">
        <text>a 1,2-diacyl-sn-glycerol + H2O = a 2-acylglycerol + a fatty acid + H(+)</text>
        <dbReference type="Rhea" id="RHEA:33275"/>
        <dbReference type="ChEBI" id="CHEBI:15377"/>
        <dbReference type="ChEBI" id="CHEBI:15378"/>
        <dbReference type="ChEBI" id="CHEBI:17389"/>
        <dbReference type="ChEBI" id="CHEBI:17815"/>
        <dbReference type="ChEBI" id="CHEBI:28868"/>
        <dbReference type="EC" id="3.1.1.116"/>
    </reaction>
    <physiologicalReaction direction="left-to-right" evidence="13">
        <dbReference type="Rhea" id="RHEA:33276"/>
    </physiologicalReaction>
</comment>
<feature type="transmembrane region" description="Helical" evidence="15">
    <location>
        <begin position="18"/>
        <end position="39"/>
    </location>
</feature>
<feature type="transmembrane region" description="Helical" evidence="15">
    <location>
        <begin position="99"/>
        <end position="122"/>
    </location>
</feature>
<name>A0A485KT00_9STRA</name>
<dbReference type="EMBL" id="CAADRA010005266">
    <property type="protein sequence ID" value="VFT87876.1"/>
    <property type="molecule type" value="Genomic_DNA"/>
</dbReference>
<keyword evidence="10 15" id="KW-1133">Transmembrane helix</keyword>
<dbReference type="PANTHER" id="PTHR45792">
    <property type="entry name" value="DIACYLGLYCEROL LIPASE HOMOLOG-RELATED"/>
    <property type="match status" value="1"/>
</dbReference>
<evidence type="ECO:0000256" key="5">
    <source>
        <dbReference type="ARBA" id="ARBA00022692"/>
    </source>
</evidence>
<evidence type="ECO:0000256" key="10">
    <source>
        <dbReference type="ARBA" id="ARBA00022989"/>
    </source>
</evidence>
<evidence type="ECO:0000256" key="3">
    <source>
        <dbReference type="ARBA" id="ARBA00022475"/>
    </source>
</evidence>
<evidence type="ECO:0000256" key="11">
    <source>
        <dbReference type="ARBA" id="ARBA00023098"/>
    </source>
</evidence>
<dbReference type="EC" id="3.1.1.116" evidence="14"/>
<evidence type="ECO:0000256" key="6">
    <source>
        <dbReference type="ARBA" id="ARBA00022723"/>
    </source>
</evidence>
<dbReference type="InterPro" id="IPR052214">
    <property type="entry name" value="DAG_Lipase-Related"/>
</dbReference>
<evidence type="ECO:0000313" key="19">
    <source>
        <dbReference type="Proteomes" id="UP000332933"/>
    </source>
</evidence>
<evidence type="ECO:0000256" key="1">
    <source>
        <dbReference type="ARBA" id="ARBA00001913"/>
    </source>
</evidence>
<evidence type="ECO:0000313" key="18">
    <source>
        <dbReference type="EMBL" id="VFT87876.1"/>
    </source>
</evidence>
<dbReference type="GO" id="GO:0046872">
    <property type="term" value="F:metal ion binding"/>
    <property type="evidence" value="ECO:0007669"/>
    <property type="project" value="UniProtKB-KW"/>
</dbReference>
<keyword evidence="3" id="KW-1003">Cell membrane</keyword>
<dbReference type="EMBL" id="VJMH01005245">
    <property type="protein sequence ID" value="KAF0698358.1"/>
    <property type="molecule type" value="Genomic_DNA"/>
</dbReference>
<keyword evidence="7" id="KW-0378">Hydrolase</keyword>
<evidence type="ECO:0000256" key="7">
    <source>
        <dbReference type="ARBA" id="ARBA00022801"/>
    </source>
</evidence>
<organism evidence="18 19">
    <name type="scientific">Aphanomyces stellatus</name>
    <dbReference type="NCBI Taxonomy" id="120398"/>
    <lineage>
        <taxon>Eukaryota</taxon>
        <taxon>Sar</taxon>
        <taxon>Stramenopiles</taxon>
        <taxon>Oomycota</taxon>
        <taxon>Saprolegniomycetes</taxon>
        <taxon>Saprolegniales</taxon>
        <taxon>Verrucalvaceae</taxon>
        <taxon>Aphanomyces</taxon>
    </lineage>
</organism>
<feature type="domain" description="Fungal lipase-type" evidence="16">
    <location>
        <begin position="401"/>
        <end position="555"/>
    </location>
</feature>
<dbReference type="InterPro" id="IPR029058">
    <property type="entry name" value="AB_hydrolase_fold"/>
</dbReference>
<dbReference type="Gene3D" id="3.40.50.1820">
    <property type="entry name" value="alpha/beta hydrolase"/>
    <property type="match status" value="1"/>
</dbReference>
<dbReference type="InterPro" id="IPR002921">
    <property type="entry name" value="Fungal_lipase-type"/>
</dbReference>
<reference evidence="17" key="2">
    <citation type="submission" date="2019-06" db="EMBL/GenBank/DDBJ databases">
        <title>Genomics analysis of Aphanomyces spp. identifies a new class of oomycete effector associated with host adaptation.</title>
        <authorList>
            <person name="Gaulin E."/>
        </authorList>
    </citation>
    <scope>NUCLEOTIDE SEQUENCE</scope>
    <source>
        <strain evidence="17">CBS 578.67</strain>
    </source>
</reference>
<keyword evidence="4" id="KW-0597">Phosphoprotein</keyword>
<dbReference type="OrthoDB" id="438440at2759"/>
<dbReference type="Proteomes" id="UP000332933">
    <property type="component" value="Unassembled WGS sequence"/>
</dbReference>
<dbReference type="PANTHER" id="PTHR45792:SF8">
    <property type="entry name" value="DIACYLGLYCEROL LIPASE-ALPHA"/>
    <property type="match status" value="1"/>
</dbReference>
<dbReference type="GO" id="GO:0016298">
    <property type="term" value="F:lipase activity"/>
    <property type="evidence" value="ECO:0007669"/>
    <property type="project" value="TreeGrafter"/>
</dbReference>
<gene>
    <name evidence="18" type="primary">Aste57867_11008</name>
    <name evidence="17" type="ORF">As57867_010967</name>
    <name evidence="18" type="ORF">ASTE57867_11008</name>
</gene>
<reference evidence="18 19" key="1">
    <citation type="submission" date="2019-03" db="EMBL/GenBank/DDBJ databases">
        <authorList>
            <person name="Gaulin E."/>
            <person name="Dumas B."/>
        </authorList>
    </citation>
    <scope>NUCLEOTIDE SEQUENCE [LARGE SCALE GENOMIC DNA]</scope>
    <source>
        <strain evidence="18">CBS 568.67</strain>
    </source>
</reference>
<evidence type="ECO:0000256" key="8">
    <source>
        <dbReference type="ARBA" id="ARBA00022837"/>
    </source>
</evidence>
<keyword evidence="8" id="KW-0106">Calcium</keyword>
<dbReference type="CDD" id="cd00519">
    <property type="entry name" value="Lipase_3"/>
    <property type="match status" value="1"/>
</dbReference>
<evidence type="ECO:0000256" key="4">
    <source>
        <dbReference type="ARBA" id="ARBA00022553"/>
    </source>
</evidence>
<keyword evidence="19" id="KW-1185">Reference proteome</keyword>
<keyword evidence="12 15" id="KW-0472">Membrane</keyword>
<proteinExistence type="predicted"/>
<dbReference type="AlphaFoldDB" id="A0A485KT00"/>
<evidence type="ECO:0000256" key="2">
    <source>
        <dbReference type="ARBA" id="ARBA00004651"/>
    </source>
</evidence>
<evidence type="ECO:0000313" key="17">
    <source>
        <dbReference type="EMBL" id="KAF0698358.1"/>
    </source>
</evidence>
<evidence type="ECO:0000256" key="13">
    <source>
        <dbReference type="ARBA" id="ARBA00024531"/>
    </source>
</evidence>
<dbReference type="GO" id="GO:0016042">
    <property type="term" value="P:lipid catabolic process"/>
    <property type="evidence" value="ECO:0007669"/>
    <property type="project" value="UniProtKB-KW"/>
</dbReference>
<keyword evidence="6" id="KW-0479">Metal-binding</keyword>